<dbReference type="RefSeq" id="WP_344417704.1">
    <property type="nucleotide sequence ID" value="NZ_BAAAQK010000009.1"/>
</dbReference>
<sequence length="490" mass="51564">MGTGTATEYRHYIGGEWVRPEGTYAVVNPATEAVVGEAPDATVDEVQAAVAAARAAFDGWSQTSKRERSALLRAAADRWLEKHDELVPVIQAETGTVSALASALQVRMAAARLHEYADLALLDWDDPLPPTPGARPGHRGGELLGAIAVRQPVGVCACITPYNVPVPGVAGKVGPALAMGNTVVVKPAPQDPLGTIELARVFDEVGAPPGVVNVVTGSRPEIGAAIVASAEVDMVSFTGSCTVGEQIYAAGAPTMKRLLMELGGKGAALVLHDADLDTAAESISRTWTFHSGQACVAPTRVVVARARYAELVDRLAAIARVLPIGDPLDPGTVVGPVISGAQRSRIESMIGAGEEAGAAVVVDGRRPDHLERGFYVGPTLLAECTNDMYPVREEIFGPVVAVVPFDDEEEGIAIANDSSYGLYDYVFSTDTPRAYAIARRLRCGNVGINTADRNAHTPFGGFKRSGIGRMDGKYGMATYSELQSIVWPSR</sequence>
<proteinExistence type="inferred from homology"/>
<dbReference type="InterPro" id="IPR016162">
    <property type="entry name" value="Ald_DH_N"/>
</dbReference>
<dbReference type="PANTHER" id="PTHR42804:SF1">
    <property type="entry name" value="ALDEHYDE DEHYDROGENASE-RELATED"/>
    <property type="match status" value="1"/>
</dbReference>
<evidence type="ECO:0000313" key="5">
    <source>
        <dbReference type="Proteomes" id="UP001500449"/>
    </source>
</evidence>
<organism evidence="4 5">
    <name type="scientific">Pseudonocardia ailaonensis</name>
    <dbReference type="NCBI Taxonomy" id="367279"/>
    <lineage>
        <taxon>Bacteria</taxon>
        <taxon>Bacillati</taxon>
        <taxon>Actinomycetota</taxon>
        <taxon>Actinomycetes</taxon>
        <taxon>Pseudonocardiales</taxon>
        <taxon>Pseudonocardiaceae</taxon>
        <taxon>Pseudonocardia</taxon>
    </lineage>
</organism>
<keyword evidence="2" id="KW-0560">Oxidoreductase</keyword>
<dbReference type="InterPro" id="IPR016163">
    <property type="entry name" value="Ald_DH_C"/>
</dbReference>
<dbReference type="Proteomes" id="UP001500449">
    <property type="component" value="Unassembled WGS sequence"/>
</dbReference>
<comment type="caution">
    <text evidence="4">The sequence shown here is derived from an EMBL/GenBank/DDBJ whole genome shotgun (WGS) entry which is preliminary data.</text>
</comment>
<dbReference type="EMBL" id="BAAAQK010000009">
    <property type="protein sequence ID" value="GAA1851309.1"/>
    <property type="molecule type" value="Genomic_DNA"/>
</dbReference>
<evidence type="ECO:0000256" key="2">
    <source>
        <dbReference type="ARBA" id="ARBA00023002"/>
    </source>
</evidence>
<dbReference type="InterPro" id="IPR016161">
    <property type="entry name" value="Ald_DH/histidinol_DH"/>
</dbReference>
<dbReference type="Gene3D" id="3.40.309.10">
    <property type="entry name" value="Aldehyde Dehydrogenase, Chain A, domain 2"/>
    <property type="match status" value="1"/>
</dbReference>
<dbReference type="PANTHER" id="PTHR42804">
    <property type="entry name" value="ALDEHYDE DEHYDROGENASE"/>
    <property type="match status" value="1"/>
</dbReference>
<dbReference type="Pfam" id="PF00171">
    <property type="entry name" value="Aldedh"/>
    <property type="match status" value="1"/>
</dbReference>
<reference evidence="4 5" key="1">
    <citation type="journal article" date="2019" name="Int. J. Syst. Evol. Microbiol.">
        <title>The Global Catalogue of Microorganisms (GCM) 10K type strain sequencing project: providing services to taxonomists for standard genome sequencing and annotation.</title>
        <authorList>
            <consortium name="The Broad Institute Genomics Platform"/>
            <consortium name="The Broad Institute Genome Sequencing Center for Infectious Disease"/>
            <person name="Wu L."/>
            <person name="Ma J."/>
        </authorList>
    </citation>
    <scope>NUCLEOTIDE SEQUENCE [LARGE SCALE GENOMIC DNA]</scope>
    <source>
        <strain evidence="4 5">JCM 16009</strain>
    </source>
</reference>
<evidence type="ECO:0000256" key="1">
    <source>
        <dbReference type="ARBA" id="ARBA00009986"/>
    </source>
</evidence>
<accession>A0ABN2N3R4</accession>
<dbReference type="SUPFAM" id="SSF53720">
    <property type="entry name" value="ALDH-like"/>
    <property type="match status" value="1"/>
</dbReference>
<feature type="domain" description="Aldehyde dehydrogenase" evidence="3">
    <location>
        <begin position="17"/>
        <end position="485"/>
    </location>
</feature>
<comment type="similarity">
    <text evidence="1">Belongs to the aldehyde dehydrogenase family.</text>
</comment>
<evidence type="ECO:0000259" key="3">
    <source>
        <dbReference type="Pfam" id="PF00171"/>
    </source>
</evidence>
<keyword evidence="5" id="KW-1185">Reference proteome</keyword>
<dbReference type="Gene3D" id="3.40.605.10">
    <property type="entry name" value="Aldehyde Dehydrogenase, Chain A, domain 1"/>
    <property type="match status" value="1"/>
</dbReference>
<dbReference type="InterPro" id="IPR015590">
    <property type="entry name" value="Aldehyde_DH_dom"/>
</dbReference>
<protein>
    <submittedName>
        <fullName evidence="4">Aldehyde dehydrogenase family protein</fullName>
    </submittedName>
</protein>
<evidence type="ECO:0000313" key="4">
    <source>
        <dbReference type="EMBL" id="GAA1851309.1"/>
    </source>
</evidence>
<name>A0ABN2N3R4_9PSEU</name>
<gene>
    <name evidence="4" type="ORF">GCM10009836_34090</name>
</gene>